<evidence type="ECO:0000313" key="8">
    <source>
        <dbReference type="Proteomes" id="UP000318571"/>
    </source>
</evidence>
<evidence type="ECO:0000256" key="6">
    <source>
        <dbReference type="SAM" id="Phobius"/>
    </source>
</evidence>
<feature type="transmembrane region" description="Helical" evidence="6">
    <location>
        <begin position="828"/>
        <end position="848"/>
    </location>
</feature>
<dbReference type="GO" id="GO:0007189">
    <property type="term" value="P:adenylate cyclase-activating G protein-coupled receptor signaling pathway"/>
    <property type="evidence" value="ECO:0007669"/>
    <property type="project" value="TreeGrafter"/>
</dbReference>
<keyword evidence="2 6" id="KW-0812">Transmembrane</keyword>
<dbReference type="Proteomes" id="UP000318571">
    <property type="component" value="Chromosome 1"/>
</dbReference>
<dbReference type="GO" id="GO:0005886">
    <property type="term" value="C:plasma membrane"/>
    <property type="evidence" value="ECO:0007669"/>
    <property type="project" value="TreeGrafter"/>
</dbReference>
<dbReference type="Gene3D" id="1.20.1070.10">
    <property type="entry name" value="Rhodopsin 7-helix transmembrane proteins"/>
    <property type="match status" value="1"/>
</dbReference>
<feature type="transmembrane region" description="Helical" evidence="6">
    <location>
        <begin position="727"/>
        <end position="747"/>
    </location>
</feature>
<evidence type="ECO:0000256" key="3">
    <source>
        <dbReference type="ARBA" id="ARBA00022989"/>
    </source>
</evidence>
<feature type="compositionally biased region" description="Acidic residues" evidence="5">
    <location>
        <begin position="1033"/>
        <end position="1042"/>
    </location>
</feature>
<dbReference type="InterPro" id="IPR046338">
    <property type="entry name" value="GAIN_dom_sf"/>
</dbReference>
<dbReference type="OMA" id="DKLCNPP"/>
<dbReference type="Pfam" id="PF01825">
    <property type="entry name" value="GPS"/>
    <property type="match status" value="1"/>
</dbReference>
<protein>
    <submittedName>
        <fullName evidence="7">Uncharacterized protein</fullName>
    </submittedName>
</protein>
<dbReference type="PANTHER" id="PTHR12011:SF471">
    <property type="entry name" value="G-PROTEIN COUPLED RECEPTORS FAMILY 2 PROFILE 2 DOMAIN-CONTAINING PROTEIN"/>
    <property type="match status" value="1"/>
</dbReference>
<feature type="transmembrane region" description="Helical" evidence="6">
    <location>
        <begin position="868"/>
        <end position="891"/>
    </location>
</feature>
<feature type="region of interest" description="Disordered" evidence="5">
    <location>
        <begin position="997"/>
        <end position="1056"/>
    </location>
</feature>
<dbReference type="EMBL" id="VCGU01000010">
    <property type="protein sequence ID" value="TRY69540.1"/>
    <property type="molecule type" value="Genomic_DNA"/>
</dbReference>
<evidence type="ECO:0000313" key="7">
    <source>
        <dbReference type="EMBL" id="TRY69540.1"/>
    </source>
</evidence>
<comment type="subcellular location">
    <subcellularLocation>
        <location evidence="1">Membrane</location>
        <topology evidence="1">Multi-pass membrane protein</topology>
    </subcellularLocation>
</comment>
<feature type="transmembrane region" description="Helical" evidence="6">
    <location>
        <begin position="759"/>
        <end position="777"/>
    </location>
</feature>
<dbReference type="PANTHER" id="PTHR12011">
    <property type="entry name" value="ADHESION G-PROTEIN COUPLED RECEPTOR"/>
    <property type="match status" value="1"/>
</dbReference>
<feature type="transmembrane region" description="Helical" evidence="6">
    <location>
        <begin position="912"/>
        <end position="930"/>
    </location>
</feature>
<feature type="transmembrane region" description="Helical" evidence="6">
    <location>
        <begin position="797"/>
        <end position="821"/>
    </location>
</feature>
<sequence length="1056" mass="119492">MEAENDWAVKYEETTDYHWAVVSAENTNVLVGRAGQVIPEGPQIGKGPWGFEEATKITNDECLIKSSFDKPRDHCIKHPANCTKGLSFSIWEKVSYKEEVLNVHRTHDKHYILSTGGDYDLTTKKSYPGFALYHQGMDLVAVLSTGVDVWELRVKGQLENETWSNIGVRWEVHSNDPTLPYSERGGLELFVNAMKVGHSVLPMERPGVNETANDLGSWAEGRVLTPDGTWKGGPMDAPIILIGCHRNSDDLTFRYFRGQSVAFDELSIWTRKLEINRTHDESLYFLGGYSKYLSMYYEFSIHIKHSEVEQAVDLLAQFEDVSSEEWFEMMDKVDLEVPSQAAAAGFVVEKYATENSSLETGALNADNLTDWTTSISFESNFPRTLQQKKDFIAQKKAFSVSAKLIGKANVKINERAKYLSRRFTILPVVSSPLTDSQQNVDGWKSVQLDPSEEGSSRLVRAMDNFVLTFMGSANIDHDEDYPPFYDYELSDMTIHSKAPGYTMSASKIKPNKFQKYGDRLQINGFYTSHPVYPDPLWNEVDETIEIPTKIPFVNQTYCEEKPFTLLTTVYHGYGKMAPLRRNPGTVTPKAFKIDSKPISVKIRVNPDPNTDNMTKRFDTDCAIDEDAMKYSPVKLRFYHTDFMTSKRKLLWFDNELKTNIELRRCVVYNEKFGIYGGWDASQCTTVITEQSSTVCECGTFGTFALIAEMVEDPFVEAEDNWLVVMKYIGYTTSIVFFLIFIIVVILSSRLWDMFHLMRLNAAICMLLAHISMFLAEIPEIREDRKLNVIFSILQQYWILASGGFLCSETLATFQAVTAGIIGGKLMSYVPIVYGLPFINIGTTIYIYADDYGRDPRAFIGWENETKWVFFYLQWPLNIVAAFLSLVLLINLATPQTRKDSVMETLTVQAQGLAVTVFIYAATWGFAYPAFMHFPDKEWANFYPIFALLNSWLGLFFFSFMGIGSNKFRRNLMGQYKQKSALMVGYMVPDKEDEFDVMDETEHTDGGQESPSSDDIEPGDGSRTLAALLQLPSDIDDIPDGDYGDGGGDGNDGGDGE</sequence>
<keyword evidence="3 6" id="KW-1133">Transmembrane helix</keyword>
<dbReference type="Pfam" id="PF00002">
    <property type="entry name" value="7tm_2"/>
    <property type="match status" value="1"/>
</dbReference>
<dbReference type="InterPro" id="IPR000203">
    <property type="entry name" value="GPS"/>
</dbReference>
<accession>A0A553NVT5</accession>
<keyword evidence="8" id="KW-1185">Reference proteome</keyword>
<comment type="caution">
    <text evidence="7">The sequence shown here is derived from an EMBL/GenBank/DDBJ whole genome shotgun (WGS) entry which is preliminary data.</text>
</comment>
<dbReference type="Gene3D" id="2.60.220.50">
    <property type="match status" value="1"/>
</dbReference>
<dbReference type="AlphaFoldDB" id="A0A553NVT5"/>
<proteinExistence type="predicted"/>
<evidence type="ECO:0000256" key="4">
    <source>
        <dbReference type="ARBA" id="ARBA00023136"/>
    </source>
</evidence>
<keyword evidence="4 6" id="KW-0472">Membrane</keyword>
<evidence type="ECO:0000256" key="1">
    <source>
        <dbReference type="ARBA" id="ARBA00004141"/>
    </source>
</evidence>
<dbReference type="GO" id="GO:0004930">
    <property type="term" value="F:G protein-coupled receptor activity"/>
    <property type="evidence" value="ECO:0007669"/>
    <property type="project" value="InterPro"/>
</dbReference>
<evidence type="ECO:0000256" key="2">
    <source>
        <dbReference type="ARBA" id="ARBA00022692"/>
    </source>
</evidence>
<gene>
    <name evidence="7" type="ORF">TCAL_15159</name>
</gene>
<feature type="transmembrane region" description="Helical" evidence="6">
    <location>
        <begin position="942"/>
        <end position="962"/>
    </location>
</feature>
<reference evidence="7 8" key="1">
    <citation type="journal article" date="2018" name="Nat. Ecol. Evol.">
        <title>Genomic signatures of mitonuclear coevolution across populations of Tigriopus californicus.</title>
        <authorList>
            <person name="Barreto F.S."/>
            <person name="Watson E.T."/>
            <person name="Lima T.G."/>
            <person name="Willett C.S."/>
            <person name="Edmands S."/>
            <person name="Li W."/>
            <person name="Burton R.S."/>
        </authorList>
    </citation>
    <scope>NUCLEOTIDE SEQUENCE [LARGE SCALE GENOMIC DNA]</scope>
    <source>
        <strain evidence="7 8">San Diego</strain>
    </source>
</reference>
<organism evidence="7 8">
    <name type="scientific">Tigriopus californicus</name>
    <name type="common">Marine copepod</name>
    <dbReference type="NCBI Taxonomy" id="6832"/>
    <lineage>
        <taxon>Eukaryota</taxon>
        <taxon>Metazoa</taxon>
        <taxon>Ecdysozoa</taxon>
        <taxon>Arthropoda</taxon>
        <taxon>Crustacea</taxon>
        <taxon>Multicrustacea</taxon>
        <taxon>Hexanauplia</taxon>
        <taxon>Copepoda</taxon>
        <taxon>Harpacticoida</taxon>
        <taxon>Harpacticidae</taxon>
        <taxon>Tigriopus</taxon>
    </lineage>
</organism>
<dbReference type="InterPro" id="IPR000832">
    <property type="entry name" value="GPCR_2_secretin-like"/>
</dbReference>
<evidence type="ECO:0000256" key="5">
    <source>
        <dbReference type="SAM" id="MobiDB-lite"/>
    </source>
</evidence>
<name>A0A553NVT5_TIGCA</name>